<evidence type="ECO:0000256" key="1">
    <source>
        <dbReference type="SAM" id="MobiDB-lite"/>
    </source>
</evidence>
<dbReference type="RefSeq" id="WP_344008826.1">
    <property type="nucleotide sequence ID" value="NZ_BAAAMY010000011.1"/>
</dbReference>
<reference evidence="3" key="1">
    <citation type="journal article" date="2019" name="Int. J. Syst. Evol. Microbiol.">
        <title>The Global Catalogue of Microorganisms (GCM) 10K type strain sequencing project: providing services to taxonomists for standard genome sequencing and annotation.</title>
        <authorList>
            <consortium name="The Broad Institute Genomics Platform"/>
            <consortium name="The Broad Institute Genome Sequencing Center for Infectious Disease"/>
            <person name="Wu L."/>
            <person name="Ma J."/>
        </authorList>
    </citation>
    <scope>NUCLEOTIDE SEQUENCE [LARGE SCALE GENOMIC DNA]</scope>
    <source>
        <strain evidence="3">JCM 14046</strain>
    </source>
</reference>
<name>A0ABP5B3C0_9ACTN</name>
<evidence type="ECO:0008006" key="4">
    <source>
        <dbReference type="Google" id="ProtNLM"/>
    </source>
</evidence>
<evidence type="ECO:0000313" key="2">
    <source>
        <dbReference type="EMBL" id="GAA1929151.1"/>
    </source>
</evidence>
<accession>A0ABP5B3C0</accession>
<dbReference type="Proteomes" id="UP001501612">
    <property type="component" value="Unassembled WGS sequence"/>
</dbReference>
<comment type="caution">
    <text evidence="2">The sequence shown here is derived from an EMBL/GenBank/DDBJ whole genome shotgun (WGS) entry which is preliminary data.</text>
</comment>
<dbReference type="SUPFAM" id="SSF53756">
    <property type="entry name" value="UDP-Glycosyltransferase/glycogen phosphorylase"/>
    <property type="match status" value="1"/>
</dbReference>
<feature type="region of interest" description="Disordered" evidence="1">
    <location>
        <begin position="296"/>
        <end position="342"/>
    </location>
</feature>
<proteinExistence type="predicted"/>
<sequence>MTPPVHVLVAGTERHGVTLLAGQVARAAGAATTTHLDLPAPGTPVHVHFTDRLYGGTPEAAAAALVRLAARHPTTVTLHDVPQPSDGEWFARRRDSYAAVLAAARGWVTSSETERATVAAHCAPRTVGGVVPLPIVPAPPAPVDGPRERSVAVFGWVYPGKGHVEALEAAALLGDTPEQRPAVRALGSVAAGHDDLLAELAARADGLGVRFSTTGWLDDVEAARRMLVAGVGLVAHANLSASGSLNSWVALGRRPLVRAGDYTREMARLRPGTLDLYDADDGVASLAARVAARLDGPPDVLGPPPRPHLDDTAAAYRAWWEAQTGQDDRDDRDDRPAPGSAP</sequence>
<feature type="compositionally biased region" description="Basic and acidic residues" evidence="1">
    <location>
        <begin position="326"/>
        <end position="336"/>
    </location>
</feature>
<organism evidence="2 3">
    <name type="scientific">Nocardioides lentus</name>
    <dbReference type="NCBI Taxonomy" id="338077"/>
    <lineage>
        <taxon>Bacteria</taxon>
        <taxon>Bacillati</taxon>
        <taxon>Actinomycetota</taxon>
        <taxon>Actinomycetes</taxon>
        <taxon>Propionibacteriales</taxon>
        <taxon>Nocardioidaceae</taxon>
        <taxon>Nocardioides</taxon>
    </lineage>
</organism>
<evidence type="ECO:0000313" key="3">
    <source>
        <dbReference type="Proteomes" id="UP001501612"/>
    </source>
</evidence>
<dbReference type="EMBL" id="BAAAMY010000011">
    <property type="protein sequence ID" value="GAA1929151.1"/>
    <property type="molecule type" value="Genomic_DNA"/>
</dbReference>
<keyword evidence="3" id="KW-1185">Reference proteome</keyword>
<gene>
    <name evidence="2" type="ORF">GCM10009737_33840</name>
</gene>
<protein>
    <recommendedName>
        <fullName evidence="4">Glycosyltransferase family 1 protein</fullName>
    </recommendedName>
</protein>